<keyword evidence="3" id="KW-1185">Reference proteome</keyword>
<evidence type="ECO:0000313" key="2">
    <source>
        <dbReference type="EMBL" id="TWG79217.1"/>
    </source>
</evidence>
<accession>A0A562B1X9</accession>
<comment type="caution">
    <text evidence="2">The sequence shown here is derived from an EMBL/GenBank/DDBJ whole genome shotgun (WGS) entry which is preliminary data.</text>
</comment>
<sequence>MHSIPPANLLCPTRIPSPASDIPLPHRPGCGDAPPLQRSIDVVAERLRSALETAEALRLDVIDLHLCELRQLARWHIVARPDDMPRYFQHWTIDDADPVFPVPVDDLREMLAKLQSLPPVHHRPPRSPSQVLSRAFV</sequence>
<dbReference type="Proteomes" id="UP000318141">
    <property type="component" value="Unassembled WGS sequence"/>
</dbReference>
<proteinExistence type="predicted"/>
<name>A0A562B1X9_9BURK</name>
<evidence type="ECO:0000313" key="3">
    <source>
        <dbReference type="Proteomes" id="UP000318141"/>
    </source>
</evidence>
<dbReference type="OrthoDB" id="9911319at2"/>
<evidence type="ECO:0000256" key="1">
    <source>
        <dbReference type="SAM" id="MobiDB-lite"/>
    </source>
</evidence>
<gene>
    <name evidence="2" type="ORF">L602_000700000330</name>
</gene>
<dbReference type="AlphaFoldDB" id="A0A562B1X9"/>
<dbReference type="EMBL" id="VLJN01000065">
    <property type="protein sequence ID" value="TWG79217.1"/>
    <property type="molecule type" value="Genomic_DNA"/>
</dbReference>
<feature type="region of interest" description="Disordered" evidence="1">
    <location>
        <begin position="118"/>
        <end position="137"/>
    </location>
</feature>
<protein>
    <submittedName>
        <fullName evidence="2">Uncharacterized protein</fullName>
    </submittedName>
</protein>
<organism evidence="2 3">
    <name type="scientific">Cupriavidus gilardii J11</name>
    <dbReference type="NCBI Taxonomy" id="936133"/>
    <lineage>
        <taxon>Bacteria</taxon>
        <taxon>Pseudomonadati</taxon>
        <taxon>Pseudomonadota</taxon>
        <taxon>Betaproteobacteria</taxon>
        <taxon>Burkholderiales</taxon>
        <taxon>Burkholderiaceae</taxon>
        <taxon>Cupriavidus</taxon>
    </lineage>
</organism>
<reference evidence="2 3" key="1">
    <citation type="submission" date="2019-07" db="EMBL/GenBank/DDBJ databases">
        <title>Genome sequencing of lignin-degrading bacterial isolates.</title>
        <authorList>
            <person name="Gladden J."/>
        </authorList>
    </citation>
    <scope>NUCLEOTIDE SEQUENCE [LARGE SCALE GENOMIC DNA]</scope>
    <source>
        <strain evidence="2 3">J11</strain>
    </source>
</reference>